<gene>
    <name evidence="1" type="ORF">ROA7450_03091</name>
</gene>
<accession>A0A1X6ZU51</accession>
<reference evidence="1 2" key="1">
    <citation type="submission" date="2017-03" db="EMBL/GenBank/DDBJ databases">
        <authorList>
            <person name="Afonso C.L."/>
            <person name="Miller P.J."/>
            <person name="Scott M.A."/>
            <person name="Spackman E."/>
            <person name="Goraichik I."/>
            <person name="Dimitrov K.M."/>
            <person name="Suarez D.L."/>
            <person name="Swayne D.E."/>
        </authorList>
    </citation>
    <scope>NUCLEOTIDE SEQUENCE [LARGE SCALE GENOMIC DNA]</scope>
    <source>
        <strain evidence="1 2">CECT 7450</strain>
    </source>
</reference>
<dbReference type="Proteomes" id="UP000193061">
    <property type="component" value="Unassembled WGS sequence"/>
</dbReference>
<organism evidence="1 2">
    <name type="scientific">Roseovarius albus</name>
    <dbReference type="NCBI Taxonomy" id="1247867"/>
    <lineage>
        <taxon>Bacteria</taxon>
        <taxon>Pseudomonadati</taxon>
        <taxon>Pseudomonadota</taxon>
        <taxon>Alphaproteobacteria</taxon>
        <taxon>Rhodobacterales</taxon>
        <taxon>Roseobacteraceae</taxon>
        <taxon>Roseovarius</taxon>
    </lineage>
</organism>
<keyword evidence="2" id="KW-1185">Reference proteome</keyword>
<name>A0A1X6ZU51_9RHOB</name>
<protein>
    <submittedName>
        <fullName evidence="1">Uncharacterized protein</fullName>
    </submittedName>
</protein>
<evidence type="ECO:0000313" key="2">
    <source>
        <dbReference type="Proteomes" id="UP000193061"/>
    </source>
</evidence>
<dbReference type="AlphaFoldDB" id="A0A1X6ZU51"/>
<dbReference type="EMBL" id="FWFX01000010">
    <property type="protein sequence ID" value="SLN59680.1"/>
    <property type="molecule type" value="Genomic_DNA"/>
</dbReference>
<evidence type="ECO:0000313" key="1">
    <source>
        <dbReference type="EMBL" id="SLN59680.1"/>
    </source>
</evidence>
<proteinExistence type="predicted"/>
<sequence>MLHNANFEWTNPLRAISKYNESSLTATSDFTQYNGAT</sequence>